<reference evidence="2 3" key="1">
    <citation type="submission" date="2016-10" db="EMBL/GenBank/DDBJ databases">
        <authorList>
            <person name="de Groot N.N."/>
        </authorList>
    </citation>
    <scope>NUCLEOTIDE SEQUENCE [LARGE SCALE GENOMIC DNA]</scope>
    <source>
        <strain evidence="2 3">CGMCC 4.2023</strain>
    </source>
</reference>
<feature type="compositionally biased region" description="Gly residues" evidence="1">
    <location>
        <begin position="33"/>
        <end position="51"/>
    </location>
</feature>
<evidence type="ECO:0000256" key="1">
    <source>
        <dbReference type="SAM" id="MobiDB-lite"/>
    </source>
</evidence>
<evidence type="ECO:0000313" key="2">
    <source>
        <dbReference type="EMBL" id="SEF86779.1"/>
    </source>
</evidence>
<dbReference type="RefSeq" id="WP_160144978.1">
    <property type="nucleotide sequence ID" value="NZ_FNVU01000002.1"/>
</dbReference>
<gene>
    <name evidence="2" type="ORF">SAMN05216223_102306</name>
</gene>
<feature type="region of interest" description="Disordered" evidence="1">
    <location>
        <begin position="1"/>
        <end position="72"/>
    </location>
</feature>
<feature type="region of interest" description="Disordered" evidence="1">
    <location>
        <begin position="581"/>
        <end position="600"/>
    </location>
</feature>
<dbReference type="NCBIfam" id="NF041121">
    <property type="entry name" value="SAV_2336_NTERM"/>
    <property type="match status" value="1"/>
</dbReference>
<dbReference type="OrthoDB" id="4495511at2"/>
<name>A0A1H5VHI0_9ACTN</name>
<protein>
    <recommendedName>
        <fullName evidence="4">Tetratricopeptide repeat-containing protein</fullName>
    </recommendedName>
</protein>
<dbReference type="Proteomes" id="UP000236754">
    <property type="component" value="Unassembled WGS sequence"/>
</dbReference>
<feature type="compositionally biased region" description="Basic and acidic residues" evidence="1">
    <location>
        <begin position="14"/>
        <end position="26"/>
    </location>
</feature>
<evidence type="ECO:0000313" key="3">
    <source>
        <dbReference type="Proteomes" id="UP000236754"/>
    </source>
</evidence>
<feature type="region of interest" description="Disordered" evidence="1">
    <location>
        <begin position="1130"/>
        <end position="1150"/>
    </location>
</feature>
<sequence length="1150" mass="122634">MAEMGSGRPPAGDGADRADRADRAGERLTSGRPPGGGAGTPGGSATGGETPGGRETPRAPDPLARVVGALSQAGLDPDASELADALWLARWSRPTTRPGPETSVGPHSRRDAGSAADYPRAHRPDGTDGAGTRLVPPAQTPPDDRVISLYPGEGAPGQVGPAPGGAALGVGVPEAGALPRLLELQAALRPLQRYRSPARPLREELDESATAERAARAGGLLLPVFRPRPQGDAAMQLLMDTSSSMFVWERMLRELSGVFERLGAFHEVHVRYLHATPDGDVGISGRFEPESAGLRSADQLSDPTGRRITLMVSDCAGPLWRSGQAHRLLHRLSRHGPVGVLQPLPARLWSRTLMPVSYGVLHRAEGMLLASPLRFSPGATGAPAELDAAPVPVLPPTATALGAWARLLAGMGAGEVPAAVGWVRADQPAVRVQPRRTTVPVPALVGRFRAAASPAAAQLAVYLAAAPLFLPVMQLVQRTMLPDSGPAELAEVLLSGLVVRKSGDDHRWYHFAPGVRDALLGPLGVDEARLVLKHCSEYVEQRFGKSGPNFPALAITQLAEGPGDPTADAAVRSAVRQAAGLVPDGTGTGAGRGGEDGTVAESRQPFAEVAARVLERFMPLPDEGAVHVPDEPSAVRSSSVVQRARDLADRFTSEGMVQNLLDAVALLRRAAAEERVRGLDPELWTELAQQLLRLWRLRGGADLLREAREAAETAAAHHSSVPARAVRARVLQATAQELAAAGDNRGALELLQRADREFTAVCAAPGLDSARLLDATLERVAVLEEQWLISGDAVLLQETVGSLEAFADSWPPQRQRPSELSLAHGRALLRLADAARGRERRETYAQQAARSYTGAVTALRREQAAPEAVTAAVLALIDAQLLAGGRLTEAQQLVDRALGETRDRLQRAAILTRAGRIRVARHTEGGPPGELEAAAGRFEEACRLTPRDRTEYRDLMAEWGAALLSRSALPGGETFVNRAVLVLRDCRMETPESDPMQPERLLMLGRALILRYRAEGEQVDLREAEQVLGLAAQGADGADLAARIWFELGESHRLVPGHVRRPERLDQAADAYRKAASAAADAARASAEPEPMVRLAARAHHWRGDAYETARRPRAAADAYRAALHQWRQLPDDGGEEGRNTGARLDRLNN</sequence>
<feature type="compositionally biased region" description="Basic and acidic residues" evidence="1">
    <location>
        <begin position="1136"/>
        <end position="1150"/>
    </location>
</feature>
<evidence type="ECO:0008006" key="4">
    <source>
        <dbReference type="Google" id="ProtNLM"/>
    </source>
</evidence>
<proteinExistence type="predicted"/>
<accession>A0A1H5VHI0</accession>
<feature type="region of interest" description="Disordered" evidence="1">
    <location>
        <begin position="91"/>
        <end position="162"/>
    </location>
</feature>
<dbReference type="EMBL" id="FNVU01000002">
    <property type="protein sequence ID" value="SEF86779.1"/>
    <property type="molecule type" value="Genomic_DNA"/>
</dbReference>
<dbReference type="InterPro" id="IPR047738">
    <property type="entry name" value="SAV_2336-like_N"/>
</dbReference>
<dbReference type="AlphaFoldDB" id="A0A1H5VHI0"/>
<organism evidence="2 3">
    <name type="scientific">Actinacidiphila yanglinensis</name>
    <dbReference type="NCBI Taxonomy" id="310779"/>
    <lineage>
        <taxon>Bacteria</taxon>
        <taxon>Bacillati</taxon>
        <taxon>Actinomycetota</taxon>
        <taxon>Actinomycetes</taxon>
        <taxon>Kitasatosporales</taxon>
        <taxon>Streptomycetaceae</taxon>
        <taxon>Actinacidiphila</taxon>
    </lineage>
</organism>
<keyword evidence="3" id="KW-1185">Reference proteome</keyword>